<feature type="transmembrane region" description="Helical" evidence="2">
    <location>
        <begin position="32"/>
        <end position="53"/>
    </location>
</feature>
<geneLocation type="plasmid" evidence="3">
    <name>pSinB</name>
</geneLocation>
<reference evidence="3" key="1">
    <citation type="submission" date="2015-11" db="EMBL/GenBank/DDBJ databases">
        <title>Molecular characterization of pSinB plasmid of arsenite oxidizing, metalotolerant Sinorhizobium sp. M14 - insight into the heavy metal resistome of sinorhizobial extrachromosomal replicons.</title>
        <authorList>
            <person name="Romaniuk K."/>
            <person name="Decewicz P."/>
            <person name="Mielnicki S."/>
            <person name="Sklodowska A."/>
            <person name="Dziewit L."/>
            <person name="Drewniak L."/>
        </authorList>
    </citation>
    <scope>NUCLEOTIDE SEQUENCE</scope>
    <source>
        <strain evidence="3">M14</strain>
        <plasmid evidence="3">pSinB</plasmid>
    </source>
</reference>
<keyword evidence="2" id="KW-1133">Transmembrane helix</keyword>
<feature type="region of interest" description="Disordered" evidence="1">
    <location>
        <begin position="122"/>
        <end position="144"/>
    </location>
</feature>
<proteinExistence type="predicted"/>
<keyword evidence="2" id="KW-0812">Transmembrane</keyword>
<evidence type="ECO:0008006" key="4">
    <source>
        <dbReference type="Google" id="ProtNLM"/>
    </source>
</evidence>
<protein>
    <recommendedName>
        <fullName evidence="4">Transmembrane protein</fullName>
    </recommendedName>
</protein>
<accession>A0A142BPS4</accession>
<keyword evidence="2" id="KW-0472">Membrane</keyword>
<dbReference type="AlphaFoldDB" id="A0A142BPS4"/>
<keyword evidence="3" id="KW-0614">Plasmid</keyword>
<evidence type="ECO:0000256" key="2">
    <source>
        <dbReference type="SAM" id="Phobius"/>
    </source>
</evidence>
<feature type="transmembrane region" description="Helical" evidence="2">
    <location>
        <begin position="74"/>
        <end position="99"/>
    </location>
</feature>
<dbReference type="EMBL" id="KU140623">
    <property type="protein sequence ID" value="AMP35082.1"/>
    <property type="molecule type" value="Genomic_DNA"/>
</dbReference>
<name>A0A142BPS4_9HYPH</name>
<organism evidence="3">
    <name type="scientific">Sinorhizobium sp. M14</name>
    <dbReference type="NCBI Taxonomy" id="430451"/>
    <lineage>
        <taxon>Bacteria</taxon>
        <taxon>Pseudomonadati</taxon>
        <taxon>Pseudomonadota</taxon>
        <taxon>Alphaproteobacteria</taxon>
        <taxon>Hyphomicrobiales</taxon>
        <taxon>Rhizobiaceae</taxon>
        <taxon>Sinorhizobium/Ensifer group</taxon>
        <taxon>Sinorhizobium</taxon>
    </lineage>
</organism>
<evidence type="ECO:0000313" key="3">
    <source>
        <dbReference type="EMBL" id="AMP35082.1"/>
    </source>
</evidence>
<sequence length="144" mass="15995">MSQIMDEHLPTMNPAATHDLPGFVRAPGEIDFLFYGVAIFLVVIIFLFGAFYLRLHHLPEHLAHKGQKAQYEIVAVLSLIAMFTHNNLFWIAALLLALLPIPDLSTPLTGIARSLEEIANRKKRREAVSAPTAPELGQNSVKQS</sequence>
<gene>
    <name evidence="3" type="ORF">pSinB_223</name>
</gene>
<evidence type="ECO:0000256" key="1">
    <source>
        <dbReference type="SAM" id="MobiDB-lite"/>
    </source>
</evidence>